<keyword evidence="1" id="KW-1133">Transmembrane helix</keyword>
<gene>
    <name evidence="2" type="ORF">CCMP2556_LOCUS33572</name>
</gene>
<proteinExistence type="predicted"/>
<dbReference type="Proteomes" id="UP001642484">
    <property type="component" value="Unassembled WGS sequence"/>
</dbReference>
<sequence>MLPSSALAAGKKPSLLSTLVGMTVKRATSSRTPMPRCVLMWTYYNGPPVASSFVVSSTYLLLDLGRWSGHEPIRYEHDAFSHGTLVSSGKHALAWIDLLLIKTALPWTSPRISSVFHPVAPAPCPAYSVDLSAVAFWFEIFIGTSSTLPHRLTLTLPCCLLTLRLILCMVTFGVALCPGGAWSRCTVMAWLRLLSSVQARWTPLVDDNGQERRGPRPLRTTARPWGLDGLTLREMRQLTQGSAFALQVLWCACATLCWGGFFISEHPAAPRDPGRATMWRTPLMQTLLQAVQATLVTISQWRWGSMTPKPTTLLAIRLPFLRASMDKWQVPGLSKPEACAMGLQDGVFRTEEMKTYSEALSAAFAQGIFDGLKRASQHGQLRLCSFPEEVERWVNLLSRLSAEIDPQGHRLPDFQDLYRSRVQTAFLACWLRQFKRRA</sequence>
<dbReference type="EMBL" id="CAXAMN010022318">
    <property type="protein sequence ID" value="CAK9068361.1"/>
    <property type="molecule type" value="Genomic_DNA"/>
</dbReference>
<comment type="caution">
    <text evidence="2">The sequence shown here is derived from an EMBL/GenBank/DDBJ whole genome shotgun (WGS) entry which is preliminary data.</text>
</comment>
<reference evidence="2 3" key="1">
    <citation type="submission" date="2024-02" db="EMBL/GenBank/DDBJ databases">
        <authorList>
            <person name="Chen Y."/>
            <person name="Shah S."/>
            <person name="Dougan E. K."/>
            <person name="Thang M."/>
            <person name="Chan C."/>
        </authorList>
    </citation>
    <scope>NUCLEOTIDE SEQUENCE [LARGE SCALE GENOMIC DNA]</scope>
</reference>
<feature type="transmembrane region" description="Helical" evidence="1">
    <location>
        <begin position="161"/>
        <end position="182"/>
    </location>
</feature>
<evidence type="ECO:0000313" key="3">
    <source>
        <dbReference type="Proteomes" id="UP001642484"/>
    </source>
</evidence>
<name>A0ABP0NXV2_9DINO</name>
<organism evidence="2 3">
    <name type="scientific">Durusdinium trenchii</name>
    <dbReference type="NCBI Taxonomy" id="1381693"/>
    <lineage>
        <taxon>Eukaryota</taxon>
        <taxon>Sar</taxon>
        <taxon>Alveolata</taxon>
        <taxon>Dinophyceae</taxon>
        <taxon>Suessiales</taxon>
        <taxon>Symbiodiniaceae</taxon>
        <taxon>Durusdinium</taxon>
    </lineage>
</organism>
<keyword evidence="1" id="KW-0812">Transmembrane</keyword>
<feature type="transmembrane region" description="Helical" evidence="1">
    <location>
        <begin position="243"/>
        <end position="263"/>
    </location>
</feature>
<evidence type="ECO:0000313" key="2">
    <source>
        <dbReference type="EMBL" id="CAK9068361.1"/>
    </source>
</evidence>
<keyword evidence="3" id="KW-1185">Reference proteome</keyword>
<accession>A0ABP0NXV2</accession>
<keyword evidence="1" id="KW-0472">Membrane</keyword>
<evidence type="ECO:0000256" key="1">
    <source>
        <dbReference type="SAM" id="Phobius"/>
    </source>
</evidence>
<protein>
    <submittedName>
        <fullName evidence="2">Uncharacterized protein</fullName>
    </submittedName>
</protein>